<gene>
    <name evidence="2" type="ORF">MMAB1_1637</name>
</gene>
<dbReference type="EMBL" id="LT158599">
    <property type="protein sequence ID" value="CVK32850.1"/>
    <property type="molecule type" value="Genomic_DNA"/>
</dbReference>
<sequence length="78" mass="8233">MVSGSGGAGEEKGIREIRVPGGKDPFPGLLLMTISTTTQSGSQTRQSFYHPDHKRNQRANATSARASCITREGSGSVL</sequence>
<dbReference type="Proteomes" id="UP000069850">
    <property type="component" value="Chromosome 1"/>
</dbReference>
<proteinExistence type="predicted"/>
<evidence type="ECO:0000256" key="1">
    <source>
        <dbReference type="SAM" id="MobiDB-lite"/>
    </source>
</evidence>
<dbReference type="AlphaFoldDB" id="A0A0X3BLP3"/>
<feature type="region of interest" description="Disordered" evidence="1">
    <location>
        <begin position="1"/>
        <end position="22"/>
    </location>
</feature>
<evidence type="ECO:0000313" key="3">
    <source>
        <dbReference type="Proteomes" id="UP000069850"/>
    </source>
</evidence>
<accession>A0A0X3BLP3</accession>
<reference evidence="2 3" key="1">
    <citation type="submission" date="2016-01" db="EMBL/GenBank/DDBJ databases">
        <authorList>
            <person name="Manzoor S."/>
        </authorList>
    </citation>
    <scope>NUCLEOTIDE SEQUENCE [LARGE SCALE GENOMIC DNA]</scope>
    <source>
        <strain evidence="2">Methanoculleus sp MAB1</strain>
    </source>
</reference>
<feature type="compositionally biased region" description="Basic and acidic residues" evidence="1">
    <location>
        <begin position="9"/>
        <end position="18"/>
    </location>
</feature>
<name>A0A0X3BLP3_9EURY</name>
<evidence type="ECO:0000313" key="2">
    <source>
        <dbReference type="EMBL" id="CVK32850.1"/>
    </source>
</evidence>
<feature type="region of interest" description="Disordered" evidence="1">
    <location>
        <begin position="36"/>
        <end position="78"/>
    </location>
</feature>
<protein>
    <submittedName>
        <fullName evidence="2">Uncharacterized protein</fullName>
    </submittedName>
</protein>
<feature type="compositionally biased region" description="Low complexity" evidence="1">
    <location>
        <begin position="36"/>
        <end position="47"/>
    </location>
</feature>
<dbReference type="KEGG" id="mema:MMAB1_1637"/>
<organism evidence="2 3">
    <name type="scientific">Methanoculleus bourgensis</name>
    <dbReference type="NCBI Taxonomy" id="83986"/>
    <lineage>
        <taxon>Archaea</taxon>
        <taxon>Methanobacteriati</taxon>
        <taxon>Methanobacteriota</taxon>
        <taxon>Stenosarchaea group</taxon>
        <taxon>Methanomicrobia</taxon>
        <taxon>Methanomicrobiales</taxon>
        <taxon>Methanomicrobiaceae</taxon>
        <taxon>Methanoculleus</taxon>
    </lineage>
</organism>